<proteinExistence type="predicted"/>
<dbReference type="PANTHER" id="PTHR36221">
    <property type="entry name" value="DUF742 DOMAIN-CONTAINING PROTEIN"/>
    <property type="match status" value="1"/>
</dbReference>
<evidence type="ECO:0000313" key="2">
    <source>
        <dbReference type="Proteomes" id="UP000315677"/>
    </source>
</evidence>
<reference evidence="1 2" key="1">
    <citation type="submission" date="2019-06" db="EMBL/GenBank/DDBJ databases">
        <title>Sequencing the genomes of 1000 actinobacteria strains.</title>
        <authorList>
            <person name="Klenk H.-P."/>
        </authorList>
    </citation>
    <scope>NUCLEOTIDE SEQUENCE [LARGE SCALE GENOMIC DNA]</scope>
    <source>
        <strain evidence="1 2">DSM 45301</strain>
    </source>
</reference>
<dbReference type="PANTHER" id="PTHR36221:SF1">
    <property type="entry name" value="DUF742 DOMAIN-CONTAINING PROTEIN"/>
    <property type="match status" value="1"/>
</dbReference>
<dbReference type="EMBL" id="VFPA01000001">
    <property type="protein sequence ID" value="TQM15208.1"/>
    <property type="molecule type" value="Genomic_DNA"/>
</dbReference>
<dbReference type="Pfam" id="PF05331">
    <property type="entry name" value="DUF742"/>
    <property type="match status" value="1"/>
</dbReference>
<dbReference type="OrthoDB" id="4244884at2"/>
<keyword evidence="2" id="KW-1185">Reference proteome</keyword>
<dbReference type="Proteomes" id="UP000315677">
    <property type="component" value="Unassembled WGS sequence"/>
</dbReference>
<organism evidence="1 2">
    <name type="scientific">Pseudonocardia kunmingensis</name>
    <dbReference type="NCBI Taxonomy" id="630975"/>
    <lineage>
        <taxon>Bacteria</taxon>
        <taxon>Bacillati</taxon>
        <taxon>Actinomycetota</taxon>
        <taxon>Actinomycetes</taxon>
        <taxon>Pseudonocardiales</taxon>
        <taxon>Pseudonocardiaceae</taxon>
        <taxon>Pseudonocardia</taxon>
    </lineage>
</organism>
<accession>A0A543E0U3</accession>
<name>A0A543E0U3_9PSEU</name>
<protein>
    <submittedName>
        <fullName evidence="1">Uncharacterized protein DUF742</fullName>
    </submittedName>
</protein>
<dbReference type="InterPro" id="IPR007995">
    <property type="entry name" value="DUF742"/>
</dbReference>
<gene>
    <name evidence="1" type="ORF">FB558_1991</name>
</gene>
<dbReference type="RefSeq" id="WP_142050655.1">
    <property type="nucleotide sequence ID" value="NZ_VFPA01000001.1"/>
</dbReference>
<dbReference type="AlphaFoldDB" id="A0A543E0U3"/>
<sequence length="119" mass="12338">MTSPDPGGRVVPVYALTGGRTRSTTGSDMPVETLVTVTPAGSRAVDLHLEYRATVDLASRPISVVEIGAALRVPVGVARVLVSDLVDGGYLTVHLPPSATGEGPGPEVLERLLEGLRAR</sequence>
<evidence type="ECO:0000313" key="1">
    <source>
        <dbReference type="EMBL" id="TQM15208.1"/>
    </source>
</evidence>
<comment type="caution">
    <text evidence="1">The sequence shown here is derived from an EMBL/GenBank/DDBJ whole genome shotgun (WGS) entry which is preliminary data.</text>
</comment>